<comment type="similarity">
    <text evidence="2">Belongs to the CDP-alcohol phosphatidyltransferase class-I family.</text>
</comment>
<organism evidence="6">
    <name type="scientific">Oryza meridionalis</name>
    <dbReference type="NCBI Taxonomy" id="40149"/>
    <lineage>
        <taxon>Eukaryota</taxon>
        <taxon>Viridiplantae</taxon>
        <taxon>Streptophyta</taxon>
        <taxon>Embryophyta</taxon>
        <taxon>Tracheophyta</taxon>
        <taxon>Spermatophyta</taxon>
        <taxon>Magnoliopsida</taxon>
        <taxon>Liliopsida</taxon>
        <taxon>Poales</taxon>
        <taxon>Poaceae</taxon>
        <taxon>BOP clade</taxon>
        <taxon>Oryzoideae</taxon>
        <taxon>Oryzeae</taxon>
        <taxon>Oryzinae</taxon>
        <taxon>Oryza</taxon>
    </lineage>
</organism>
<keyword evidence="7" id="KW-1185">Reference proteome</keyword>
<feature type="region of interest" description="Disordered" evidence="4">
    <location>
        <begin position="1"/>
        <end position="31"/>
    </location>
</feature>
<feature type="compositionally biased region" description="Low complexity" evidence="4">
    <location>
        <begin position="1"/>
        <end position="21"/>
    </location>
</feature>
<dbReference type="GO" id="GO:0016020">
    <property type="term" value="C:membrane"/>
    <property type="evidence" value="ECO:0007669"/>
    <property type="project" value="UniProtKB-SubCell"/>
</dbReference>
<evidence type="ECO:0008006" key="8">
    <source>
        <dbReference type="Google" id="ProtNLM"/>
    </source>
</evidence>
<dbReference type="HOGENOM" id="CLU_035066_0_1_1"/>
<dbReference type="eggNOG" id="KOG2877">
    <property type="taxonomic scope" value="Eukaryota"/>
</dbReference>
<feature type="transmembrane region" description="Helical" evidence="5">
    <location>
        <begin position="195"/>
        <end position="219"/>
    </location>
</feature>
<keyword evidence="5" id="KW-1133">Transmembrane helix</keyword>
<dbReference type="PANTHER" id="PTHR10414">
    <property type="entry name" value="ETHANOLAMINEPHOSPHOTRANSFERASE"/>
    <property type="match status" value="1"/>
</dbReference>
<sequence>MNQSPPAATTTIASPPARSSPSPAPITSPPISKDSSRFLSFLPHSSASSSSSSSSFLFRSGIRIWGIPRRRRRERMGYVGQHGVATLRRYKYSGVDHSLVAKYILQPFWSRFVNLFPLWFPDSSISSFFFDSFNWITLTGFMFLLTSAFLGFFYSPHLDTAPPRWVHLAHGMLLFLYQFEALAFGSTAMCGKATFWYWFIAAVPFYCATWEHFFTNTLILPIVNGPTEGLMLIYLCHFFTFFTGAEWWAQDFRKSIPLLNWVPLVPEVPVYGIALFLMIAFAVIPTIGSNIHNVYKVVEARKGSMLLALAMLFPFGLLLAGVLVWSYLSPSDIMRNQPHLLIIGTGFAFGFLVGRMILAHLCDEPKGLKTGMCMSLAYFPFAIANALTARLDDGNPLVDEQLVLLMYCLFTVALYMHFATSVIHEITNALGIHCFRCTE</sequence>
<protein>
    <recommendedName>
        <fullName evidence="8">Aminoalcoholphosphotransferase</fullName>
    </recommendedName>
</protein>
<feature type="transmembrane region" description="Helical" evidence="5">
    <location>
        <begin position="269"/>
        <end position="291"/>
    </location>
</feature>
<feature type="transmembrane region" description="Helical" evidence="5">
    <location>
        <begin position="231"/>
        <end position="249"/>
    </location>
</feature>
<dbReference type="Gramene" id="OMERI02G00820.1">
    <property type="protein sequence ID" value="OMERI02G00820.1"/>
    <property type="gene ID" value="OMERI02G00820"/>
</dbReference>
<evidence type="ECO:0000256" key="5">
    <source>
        <dbReference type="SAM" id="Phobius"/>
    </source>
</evidence>
<evidence type="ECO:0000313" key="7">
    <source>
        <dbReference type="Proteomes" id="UP000008021"/>
    </source>
</evidence>
<reference evidence="6" key="2">
    <citation type="submission" date="2018-05" db="EMBL/GenBank/DDBJ databases">
        <title>OmerRS3 (Oryza meridionalis Reference Sequence Version 3).</title>
        <authorList>
            <person name="Zhang J."/>
            <person name="Kudrna D."/>
            <person name="Lee S."/>
            <person name="Talag J."/>
            <person name="Welchert J."/>
            <person name="Wing R.A."/>
        </authorList>
    </citation>
    <scope>NUCLEOTIDE SEQUENCE [LARGE SCALE GENOMIC DNA]</scope>
    <source>
        <strain evidence="6">cv. OR44</strain>
    </source>
</reference>
<dbReference type="Proteomes" id="UP000008021">
    <property type="component" value="Chromosome 2"/>
</dbReference>
<feature type="transmembrane region" description="Helical" evidence="5">
    <location>
        <begin position="401"/>
        <end position="418"/>
    </location>
</feature>
<feature type="transmembrane region" description="Helical" evidence="5">
    <location>
        <begin position="370"/>
        <end position="389"/>
    </location>
</feature>
<evidence type="ECO:0000256" key="1">
    <source>
        <dbReference type="ARBA" id="ARBA00004370"/>
    </source>
</evidence>
<evidence type="ECO:0000256" key="4">
    <source>
        <dbReference type="SAM" id="MobiDB-lite"/>
    </source>
</evidence>
<dbReference type="EnsemblPlants" id="OMERI02G00820.1">
    <property type="protein sequence ID" value="OMERI02G00820.1"/>
    <property type="gene ID" value="OMERI02G00820"/>
</dbReference>
<accession>A0A0E0CDZ5</accession>
<feature type="transmembrane region" description="Helical" evidence="5">
    <location>
        <begin position="132"/>
        <end position="153"/>
    </location>
</feature>
<dbReference type="AlphaFoldDB" id="A0A0E0CDZ5"/>
<evidence type="ECO:0000256" key="3">
    <source>
        <dbReference type="ARBA" id="ARBA00023136"/>
    </source>
</evidence>
<dbReference type="STRING" id="40149.A0A0E0CDZ5"/>
<feature type="transmembrane region" description="Helical" evidence="5">
    <location>
        <begin position="303"/>
        <end position="328"/>
    </location>
</feature>
<keyword evidence="5" id="KW-0812">Transmembrane</keyword>
<name>A0A0E0CDZ5_9ORYZ</name>
<reference evidence="6" key="1">
    <citation type="submission" date="2015-04" db="UniProtKB">
        <authorList>
            <consortium name="EnsemblPlants"/>
        </authorList>
    </citation>
    <scope>IDENTIFICATION</scope>
</reference>
<feature type="transmembrane region" description="Helical" evidence="5">
    <location>
        <begin position="99"/>
        <end position="120"/>
    </location>
</feature>
<keyword evidence="3 5" id="KW-0472">Membrane</keyword>
<evidence type="ECO:0000313" key="6">
    <source>
        <dbReference type="EnsemblPlants" id="OMERI02G00820.1"/>
    </source>
</evidence>
<dbReference type="GO" id="GO:0008610">
    <property type="term" value="P:lipid biosynthetic process"/>
    <property type="evidence" value="ECO:0007669"/>
    <property type="project" value="UniProtKB-ARBA"/>
</dbReference>
<dbReference type="PIRSF" id="PIRSF015665">
    <property type="entry name" value="CHOPT"/>
    <property type="match status" value="1"/>
</dbReference>
<comment type="subcellular location">
    <subcellularLocation>
        <location evidence="1">Membrane</location>
    </subcellularLocation>
</comment>
<dbReference type="InterPro" id="IPR014472">
    <property type="entry name" value="CHOPT"/>
</dbReference>
<dbReference type="PANTHER" id="PTHR10414:SF37">
    <property type="entry name" value="BB IN A BOXCAR, ISOFORM C"/>
    <property type="match status" value="1"/>
</dbReference>
<feature type="transmembrane region" description="Helical" evidence="5">
    <location>
        <begin position="340"/>
        <end position="358"/>
    </location>
</feature>
<feature type="transmembrane region" description="Helical" evidence="5">
    <location>
        <begin position="165"/>
        <end position="189"/>
    </location>
</feature>
<evidence type="ECO:0000256" key="2">
    <source>
        <dbReference type="ARBA" id="ARBA00010441"/>
    </source>
</evidence>
<proteinExistence type="inferred from homology"/>